<organism evidence="5 6">
    <name type="scientific">Stieleria varia</name>
    <dbReference type="NCBI Taxonomy" id="2528005"/>
    <lineage>
        <taxon>Bacteria</taxon>
        <taxon>Pseudomonadati</taxon>
        <taxon>Planctomycetota</taxon>
        <taxon>Planctomycetia</taxon>
        <taxon>Pirellulales</taxon>
        <taxon>Pirellulaceae</taxon>
        <taxon>Stieleria</taxon>
    </lineage>
</organism>
<dbReference type="Pfam" id="PF00392">
    <property type="entry name" value="GntR"/>
    <property type="match status" value="1"/>
</dbReference>
<dbReference type="GO" id="GO:0003677">
    <property type="term" value="F:DNA binding"/>
    <property type="evidence" value="ECO:0007669"/>
    <property type="project" value="UniProtKB-KW"/>
</dbReference>
<evidence type="ECO:0000256" key="1">
    <source>
        <dbReference type="ARBA" id="ARBA00023015"/>
    </source>
</evidence>
<dbReference type="AlphaFoldDB" id="A0A5C6AWZ5"/>
<keyword evidence="2" id="KW-0238">DNA-binding</keyword>
<evidence type="ECO:0000256" key="3">
    <source>
        <dbReference type="ARBA" id="ARBA00023163"/>
    </source>
</evidence>
<dbReference type="Gene3D" id="1.10.10.10">
    <property type="entry name" value="Winged helix-like DNA-binding domain superfamily/Winged helix DNA-binding domain"/>
    <property type="match status" value="1"/>
</dbReference>
<gene>
    <name evidence="5" type="primary">ytrA_2</name>
    <name evidence="5" type="ORF">Pla52n_25040</name>
</gene>
<dbReference type="InterPro" id="IPR036388">
    <property type="entry name" value="WH-like_DNA-bd_sf"/>
</dbReference>
<comment type="caution">
    <text evidence="5">The sequence shown here is derived from an EMBL/GenBank/DDBJ whole genome shotgun (WGS) entry which is preliminary data.</text>
</comment>
<protein>
    <submittedName>
        <fullName evidence="5">HTH-type transcriptional repressor YtrA</fullName>
    </submittedName>
</protein>
<evidence type="ECO:0000313" key="6">
    <source>
        <dbReference type="Proteomes" id="UP000320176"/>
    </source>
</evidence>
<keyword evidence="6" id="KW-1185">Reference proteome</keyword>
<sequence>MLLNISSGGPPIYQQIVEQIRFRIISGQYSSGDELPTIRGLAESLQVNPNTVARAYRELEHESLIEKRRTKGTFVAEVPRKWSLSQRRTLIAPEIDKLLIFARQLGIELDDLIEQLSQRDAKLSANEVKQ</sequence>
<reference evidence="5 6" key="1">
    <citation type="submission" date="2019-02" db="EMBL/GenBank/DDBJ databases">
        <title>Deep-cultivation of Planctomycetes and their phenomic and genomic characterization uncovers novel biology.</title>
        <authorList>
            <person name="Wiegand S."/>
            <person name="Jogler M."/>
            <person name="Boedeker C."/>
            <person name="Pinto D."/>
            <person name="Vollmers J."/>
            <person name="Rivas-Marin E."/>
            <person name="Kohn T."/>
            <person name="Peeters S.H."/>
            <person name="Heuer A."/>
            <person name="Rast P."/>
            <person name="Oberbeckmann S."/>
            <person name="Bunk B."/>
            <person name="Jeske O."/>
            <person name="Meyerdierks A."/>
            <person name="Storesund J.E."/>
            <person name="Kallscheuer N."/>
            <person name="Luecker S."/>
            <person name="Lage O.M."/>
            <person name="Pohl T."/>
            <person name="Merkel B.J."/>
            <person name="Hornburger P."/>
            <person name="Mueller R.-W."/>
            <person name="Bruemmer F."/>
            <person name="Labrenz M."/>
            <person name="Spormann A.M."/>
            <person name="Op Den Camp H."/>
            <person name="Overmann J."/>
            <person name="Amann R."/>
            <person name="Jetten M.S.M."/>
            <person name="Mascher T."/>
            <person name="Medema M.H."/>
            <person name="Devos D.P."/>
            <person name="Kaster A.-K."/>
            <person name="Ovreas L."/>
            <person name="Rohde M."/>
            <person name="Galperin M.Y."/>
            <person name="Jogler C."/>
        </authorList>
    </citation>
    <scope>NUCLEOTIDE SEQUENCE [LARGE SCALE GENOMIC DNA]</scope>
    <source>
        <strain evidence="5 6">Pla52n</strain>
    </source>
</reference>
<dbReference type="InterPro" id="IPR036390">
    <property type="entry name" value="WH_DNA-bd_sf"/>
</dbReference>
<dbReference type="GO" id="GO:0003700">
    <property type="term" value="F:DNA-binding transcription factor activity"/>
    <property type="evidence" value="ECO:0007669"/>
    <property type="project" value="InterPro"/>
</dbReference>
<dbReference type="SUPFAM" id="SSF46785">
    <property type="entry name" value="Winged helix' DNA-binding domain"/>
    <property type="match status" value="1"/>
</dbReference>
<evidence type="ECO:0000256" key="2">
    <source>
        <dbReference type="ARBA" id="ARBA00023125"/>
    </source>
</evidence>
<dbReference type="PROSITE" id="PS50949">
    <property type="entry name" value="HTH_GNTR"/>
    <property type="match status" value="1"/>
</dbReference>
<dbReference type="PANTHER" id="PTHR38445:SF7">
    <property type="entry name" value="GNTR-FAMILY TRANSCRIPTIONAL REGULATOR"/>
    <property type="match status" value="1"/>
</dbReference>
<accession>A0A5C6AWZ5</accession>
<evidence type="ECO:0000313" key="5">
    <source>
        <dbReference type="EMBL" id="TWU04463.1"/>
    </source>
</evidence>
<dbReference type="CDD" id="cd07377">
    <property type="entry name" value="WHTH_GntR"/>
    <property type="match status" value="1"/>
</dbReference>
<dbReference type="PANTHER" id="PTHR38445">
    <property type="entry name" value="HTH-TYPE TRANSCRIPTIONAL REPRESSOR YTRA"/>
    <property type="match status" value="1"/>
</dbReference>
<dbReference type="InterPro" id="IPR000524">
    <property type="entry name" value="Tscrpt_reg_HTH_GntR"/>
</dbReference>
<keyword evidence="3" id="KW-0804">Transcription</keyword>
<dbReference type="SMART" id="SM00345">
    <property type="entry name" value="HTH_GNTR"/>
    <property type="match status" value="1"/>
</dbReference>
<name>A0A5C6AWZ5_9BACT</name>
<feature type="domain" description="HTH gntR-type" evidence="4">
    <location>
        <begin position="10"/>
        <end position="78"/>
    </location>
</feature>
<proteinExistence type="predicted"/>
<dbReference type="RefSeq" id="WP_146519882.1">
    <property type="nucleotide sequence ID" value="NZ_CP151726.1"/>
</dbReference>
<dbReference type="EMBL" id="SJPN01000003">
    <property type="protein sequence ID" value="TWU04463.1"/>
    <property type="molecule type" value="Genomic_DNA"/>
</dbReference>
<keyword evidence="1" id="KW-0805">Transcription regulation</keyword>
<dbReference type="OrthoDB" id="9801546at2"/>
<dbReference type="Proteomes" id="UP000320176">
    <property type="component" value="Unassembled WGS sequence"/>
</dbReference>
<evidence type="ECO:0000259" key="4">
    <source>
        <dbReference type="PROSITE" id="PS50949"/>
    </source>
</evidence>